<feature type="region of interest" description="Disordered" evidence="4">
    <location>
        <begin position="190"/>
        <end position="213"/>
    </location>
</feature>
<keyword evidence="3" id="KW-0804">Transcription</keyword>
<dbReference type="AlphaFoldDB" id="W9H0F8"/>
<dbReference type="PRINTS" id="PR00032">
    <property type="entry name" value="HTHARAC"/>
</dbReference>
<dbReference type="EMBL" id="AVFL01000011">
    <property type="protein sequence ID" value="EWY39559.1"/>
    <property type="molecule type" value="Genomic_DNA"/>
</dbReference>
<dbReference type="RefSeq" id="WP_051512449.1">
    <property type="nucleotide sequence ID" value="NZ_AVFL01000011.1"/>
</dbReference>
<sequence length="213" mass="23227">MKQANTAGQTSKLESARELVIGTLRASTDGVLDPIVRQLASHLLTMTERPELATRIFVDHVALALDAQRGQDHIPSISEPQAQQARGGLAPWQERRAKELMGGQPGTDLSLASIAGECGLSVSHFARAFKQCTGKPPHKWLLESRVERARDLLLNTGMSLAEVALECGFSDQSHFTRVFSRVVGTSPGTWQRLRRSRQSGIGEARPTPNEISP</sequence>
<dbReference type="SMART" id="SM00342">
    <property type="entry name" value="HTH_ARAC"/>
    <property type="match status" value="1"/>
</dbReference>
<keyword evidence="7" id="KW-1185">Reference proteome</keyword>
<dbReference type="PROSITE" id="PS00041">
    <property type="entry name" value="HTH_ARAC_FAMILY_1"/>
    <property type="match status" value="1"/>
</dbReference>
<evidence type="ECO:0000256" key="2">
    <source>
        <dbReference type="ARBA" id="ARBA00023125"/>
    </source>
</evidence>
<name>W9H0F8_9PROT</name>
<dbReference type="GO" id="GO:0003700">
    <property type="term" value="F:DNA-binding transcription factor activity"/>
    <property type="evidence" value="ECO:0007669"/>
    <property type="project" value="InterPro"/>
</dbReference>
<dbReference type="Proteomes" id="UP000019486">
    <property type="component" value="Unassembled WGS sequence"/>
</dbReference>
<dbReference type="Gene3D" id="1.10.10.60">
    <property type="entry name" value="Homeodomain-like"/>
    <property type="match status" value="2"/>
</dbReference>
<feature type="domain" description="HTH araC/xylS-type" evidence="5">
    <location>
        <begin position="95"/>
        <end position="193"/>
    </location>
</feature>
<dbReference type="PROSITE" id="PS01124">
    <property type="entry name" value="HTH_ARAC_FAMILY_2"/>
    <property type="match status" value="1"/>
</dbReference>
<dbReference type="InterPro" id="IPR009057">
    <property type="entry name" value="Homeodomain-like_sf"/>
</dbReference>
<reference evidence="6 7" key="1">
    <citation type="submission" date="2013-08" db="EMBL/GenBank/DDBJ databases">
        <title>The genome sequence of Skermanella stibiiresistens.</title>
        <authorList>
            <person name="Zhu W."/>
            <person name="Wang G."/>
        </authorList>
    </citation>
    <scope>NUCLEOTIDE SEQUENCE [LARGE SCALE GENOMIC DNA]</scope>
    <source>
        <strain evidence="6 7">SB22</strain>
    </source>
</reference>
<dbReference type="STRING" id="1385369.N825_05530"/>
<proteinExistence type="predicted"/>
<evidence type="ECO:0000256" key="1">
    <source>
        <dbReference type="ARBA" id="ARBA00023015"/>
    </source>
</evidence>
<dbReference type="InterPro" id="IPR018060">
    <property type="entry name" value="HTH_AraC"/>
</dbReference>
<dbReference type="PATRIC" id="fig|1385369.3.peg.3314"/>
<evidence type="ECO:0000256" key="3">
    <source>
        <dbReference type="ARBA" id="ARBA00023163"/>
    </source>
</evidence>
<evidence type="ECO:0000313" key="7">
    <source>
        <dbReference type="Proteomes" id="UP000019486"/>
    </source>
</evidence>
<gene>
    <name evidence="6" type="ORF">N825_05530</name>
</gene>
<comment type="caution">
    <text evidence="6">The sequence shown here is derived from an EMBL/GenBank/DDBJ whole genome shotgun (WGS) entry which is preliminary data.</text>
</comment>
<dbReference type="Pfam" id="PF12833">
    <property type="entry name" value="HTH_18"/>
    <property type="match status" value="1"/>
</dbReference>
<evidence type="ECO:0000259" key="5">
    <source>
        <dbReference type="PROSITE" id="PS01124"/>
    </source>
</evidence>
<organism evidence="6 7">
    <name type="scientific">Skermanella stibiiresistens SB22</name>
    <dbReference type="NCBI Taxonomy" id="1385369"/>
    <lineage>
        <taxon>Bacteria</taxon>
        <taxon>Pseudomonadati</taxon>
        <taxon>Pseudomonadota</taxon>
        <taxon>Alphaproteobacteria</taxon>
        <taxon>Rhodospirillales</taxon>
        <taxon>Azospirillaceae</taxon>
        <taxon>Skermanella</taxon>
    </lineage>
</organism>
<keyword evidence="2" id="KW-0238">DNA-binding</keyword>
<dbReference type="GO" id="GO:0043565">
    <property type="term" value="F:sequence-specific DNA binding"/>
    <property type="evidence" value="ECO:0007669"/>
    <property type="project" value="InterPro"/>
</dbReference>
<dbReference type="InterPro" id="IPR020449">
    <property type="entry name" value="Tscrpt_reg_AraC-type_HTH"/>
</dbReference>
<dbReference type="PANTHER" id="PTHR46796">
    <property type="entry name" value="HTH-TYPE TRANSCRIPTIONAL ACTIVATOR RHAS-RELATED"/>
    <property type="match status" value="1"/>
</dbReference>
<dbReference type="InterPro" id="IPR050204">
    <property type="entry name" value="AraC_XylS_family_regulators"/>
</dbReference>
<dbReference type="InterPro" id="IPR018062">
    <property type="entry name" value="HTH_AraC-typ_CS"/>
</dbReference>
<evidence type="ECO:0000313" key="6">
    <source>
        <dbReference type="EMBL" id="EWY39559.1"/>
    </source>
</evidence>
<protein>
    <submittedName>
        <fullName evidence="6">AraC family transcriptional regulator</fullName>
    </submittedName>
</protein>
<dbReference type="SUPFAM" id="SSF46689">
    <property type="entry name" value="Homeodomain-like"/>
    <property type="match status" value="2"/>
</dbReference>
<evidence type="ECO:0000256" key="4">
    <source>
        <dbReference type="SAM" id="MobiDB-lite"/>
    </source>
</evidence>
<keyword evidence="1" id="KW-0805">Transcription regulation</keyword>
<dbReference type="PANTHER" id="PTHR46796:SF14">
    <property type="entry name" value="TRANSCRIPTIONAL REGULATORY PROTEIN"/>
    <property type="match status" value="1"/>
</dbReference>
<accession>W9H0F8</accession>